<keyword evidence="3" id="KW-1185">Reference proteome</keyword>
<feature type="chain" id="PRO_5043943553" description="Secreted protein" evidence="1">
    <location>
        <begin position="20"/>
        <end position="116"/>
    </location>
</feature>
<dbReference type="AlphaFoldDB" id="A0AAV4AKX2"/>
<evidence type="ECO:0008006" key="4">
    <source>
        <dbReference type="Google" id="ProtNLM"/>
    </source>
</evidence>
<gene>
    <name evidence="2" type="ORF">PoB_003452000</name>
</gene>
<sequence>MECLLASLVLWGIGGSVDSESALRSAGTLQSRVQAPPPVPWPDGGPESLRSPCCEQAMCKNQTSLVLCVRSFHNNEILGFFGLSQARTLVEGTNSNRRPCRFQGEIINHCATKTTT</sequence>
<comment type="caution">
    <text evidence="2">The sequence shown here is derived from an EMBL/GenBank/DDBJ whole genome shotgun (WGS) entry which is preliminary data.</text>
</comment>
<evidence type="ECO:0000256" key="1">
    <source>
        <dbReference type="SAM" id="SignalP"/>
    </source>
</evidence>
<organism evidence="2 3">
    <name type="scientific">Plakobranchus ocellatus</name>
    <dbReference type="NCBI Taxonomy" id="259542"/>
    <lineage>
        <taxon>Eukaryota</taxon>
        <taxon>Metazoa</taxon>
        <taxon>Spiralia</taxon>
        <taxon>Lophotrochozoa</taxon>
        <taxon>Mollusca</taxon>
        <taxon>Gastropoda</taxon>
        <taxon>Heterobranchia</taxon>
        <taxon>Euthyneura</taxon>
        <taxon>Panpulmonata</taxon>
        <taxon>Sacoglossa</taxon>
        <taxon>Placobranchoidea</taxon>
        <taxon>Plakobranchidae</taxon>
        <taxon>Plakobranchus</taxon>
    </lineage>
</organism>
<name>A0AAV4AKX2_9GAST</name>
<evidence type="ECO:0000313" key="2">
    <source>
        <dbReference type="EMBL" id="GFO08015.1"/>
    </source>
</evidence>
<dbReference type="Proteomes" id="UP000735302">
    <property type="component" value="Unassembled WGS sequence"/>
</dbReference>
<protein>
    <recommendedName>
        <fullName evidence="4">Secreted protein</fullName>
    </recommendedName>
</protein>
<keyword evidence="1" id="KW-0732">Signal</keyword>
<dbReference type="EMBL" id="BLXT01003924">
    <property type="protein sequence ID" value="GFO08015.1"/>
    <property type="molecule type" value="Genomic_DNA"/>
</dbReference>
<evidence type="ECO:0000313" key="3">
    <source>
        <dbReference type="Proteomes" id="UP000735302"/>
    </source>
</evidence>
<reference evidence="2 3" key="1">
    <citation type="journal article" date="2021" name="Elife">
        <title>Chloroplast acquisition without the gene transfer in kleptoplastic sea slugs, Plakobranchus ocellatus.</title>
        <authorList>
            <person name="Maeda T."/>
            <person name="Takahashi S."/>
            <person name="Yoshida T."/>
            <person name="Shimamura S."/>
            <person name="Takaki Y."/>
            <person name="Nagai Y."/>
            <person name="Toyoda A."/>
            <person name="Suzuki Y."/>
            <person name="Arimoto A."/>
            <person name="Ishii H."/>
            <person name="Satoh N."/>
            <person name="Nishiyama T."/>
            <person name="Hasebe M."/>
            <person name="Maruyama T."/>
            <person name="Minagawa J."/>
            <person name="Obokata J."/>
            <person name="Shigenobu S."/>
        </authorList>
    </citation>
    <scope>NUCLEOTIDE SEQUENCE [LARGE SCALE GENOMIC DNA]</scope>
</reference>
<feature type="signal peptide" evidence="1">
    <location>
        <begin position="1"/>
        <end position="19"/>
    </location>
</feature>
<accession>A0AAV4AKX2</accession>
<proteinExistence type="predicted"/>